<proteinExistence type="inferred from homology"/>
<evidence type="ECO:0000313" key="4">
    <source>
        <dbReference type="Proteomes" id="UP001254608"/>
    </source>
</evidence>
<dbReference type="InterPro" id="IPR012020">
    <property type="entry name" value="ABHD4"/>
</dbReference>
<dbReference type="SUPFAM" id="SSF53474">
    <property type="entry name" value="alpha/beta-Hydrolases"/>
    <property type="match status" value="1"/>
</dbReference>
<feature type="domain" description="AB hydrolase-1" evidence="2">
    <location>
        <begin position="72"/>
        <end position="307"/>
    </location>
</feature>
<name>A0ABU2WHE1_9GAMM</name>
<protein>
    <submittedName>
        <fullName evidence="3">Alpha/beta fold hydrolase</fullName>
    </submittedName>
</protein>
<dbReference type="Proteomes" id="UP001254608">
    <property type="component" value="Unassembled WGS sequence"/>
</dbReference>
<dbReference type="PANTHER" id="PTHR10794">
    <property type="entry name" value="ABHYDROLASE DOMAIN-CONTAINING PROTEIN"/>
    <property type="match status" value="1"/>
</dbReference>
<dbReference type="InterPro" id="IPR000073">
    <property type="entry name" value="AB_hydrolase_1"/>
</dbReference>
<dbReference type="Gene3D" id="3.40.50.1820">
    <property type="entry name" value="alpha/beta hydrolase"/>
    <property type="match status" value="1"/>
</dbReference>
<evidence type="ECO:0000259" key="2">
    <source>
        <dbReference type="Pfam" id="PF12697"/>
    </source>
</evidence>
<gene>
    <name evidence="3" type="ORF">RM530_07880</name>
</gene>
<dbReference type="RefSeq" id="WP_311364674.1">
    <property type="nucleotide sequence ID" value="NZ_JAVRIC010000008.1"/>
</dbReference>
<dbReference type="Pfam" id="PF12697">
    <property type="entry name" value="Abhydrolase_6"/>
    <property type="match status" value="1"/>
</dbReference>
<dbReference type="GO" id="GO:0016787">
    <property type="term" value="F:hydrolase activity"/>
    <property type="evidence" value="ECO:0007669"/>
    <property type="project" value="UniProtKB-KW"/>
</dbReference>
<comment type="similarity">
    <text evidence="1">Belongs to the AB hydrolase superfamily. AB hydrolase 4 family.</text>
</comment>
<reference evidence="3 4" key="1">
    <citation type="submission" date="2023-09" db="EMBL/GenBank/DDBJ databases">
        <authorList>
            <person name="Rey-Velasco X."/>
        </authorList>
    </citation>
    <scope>NUCLEOTIDE SEQUENCE [LARGE SCALE GENOMIC DNA]</scope>
    <source>
        <strain evidence="3 4">W345</strain>
    </source>
</reference>
<evidence type="ECO:0000256" key="1">
    <source>
        <dbReference type="ARBA" id="ARBA00010884"/>
    </source>
</evidence>
<dbReference type="PANTHER" id="PTHR10794:SF63">
    <property type="entry name" value="ALPHA_BETA HYDROLASE 1, ISOFORM A"/>
    <property type="match status" value="1"/>
</dbReference>
<dbReference type="InterPro" id="IPR029058">
    <property type="entry name" value="AB_hydrolase_fold"/>
</dbReference>
<dbReference type="EMBL" id="JAVRIC010000008">
    <property type="protein sequence ID" value="MDT0497284.1"/>
    <property type="molecule type" value="Genomic_DNA"/>
</dbReference>
<keyword evidence="4" id="KW-1185">Reference proteome</keyword>
<comment type="caution">
    <text evidence="3">The sequence shown here is derived from an EMBL/GenBank/DDBJ whole genome shotgun (WGS) entry which is preliminary data.</text>
</comment>
<accession>A0ABU2WHE1</accession>
<evidence type="ECO:0000313" key="3">
    <source>
        <dbReference type="EMBL" id="MDT0497284.1"/>
    </source>
</evidence>
<dbReference type="InterPro" id="IPR050960">
    <property type="entry name" value="AB_hydrolase_4_sf"/>
</dbReference>
<organism evidence="3 4">
    <name type="scientific">Banduia mediterranea</name>
    <dbReference type="NCBI Taxonomy" id="3075609"/>
    <lineage>
        <taxon>Bacteria</taxon>
        <taxon>Pseudomonadati</taxon>
        <taxon>Pseudomonadota</taxon>
        <taxon>Gammaproteobacteria</taxon>
        <taxon>Nevskiales</taxon>
        <taxon>Algiphilaceae</taxon>
        <taxon>Banduia</taxon>
    </lineage>
</organism>
<keyword evidence="3" id="KW-0378">Hydrolase</keyword>
<sequence>MSLLPPFAPRGLLRNASLQSFLASWKFRNRLRGDHPMQQAAVSQLLDCGDGVRLTGVHSPQPAGRRPRALAILFHGWEGSDRSAYLYSLACSLFDAGYSVFRLNLRDHADTHHLNEEMFHSARMDEVYGAMRSALALDEAERHVAIGFSLGGNFALRVGLRAPDDLLPAMTVGVCPAINPRATMQAIDDASPLFRRYFMSKWQDSLQSKARAWPQRYDFSDITQIRSFMDITERFVIDYTEFETLSAYFDDYDLRTELRNTPRSPLTIVTAQDDPVIPFEDFAGIGEASGVRLIAPPHGGHCGFIDDWRLRSWIDTCVLALLDKALD</sequence>
<dbReference type="PIRSF" id="PIRSF005211">
    <property type="entry name" value="Ab_hydro_YheT"/>
    <property type="match status" value="1"/>
</dbReference>